<dbReference type="InterPro" id="IPR012580">
    <property type="entry name" value="NUC153"/>
</dbReference>
<comment type="similarity">
    <text evidence="2">Belongs to the ESF1 family.</text>
</comment>
<dbReference type="Pfam" id="PF08159">
    <property type="entry name" value="NUC153"/>
    <property type="match status" value="1"/>
</dbReference>
<dbReference type="GO" id="GO:0006364">
    <property type="term" value="P:rRNA processing"/>
    <property type="evidence" value="ECO:0007669"/>
    <property type="project" value="InterPro"/>
</dbReference>
<dbReference type="InterPro" id="IPR039754">
    <property type="entry name" value="Esf1"/>
</dbReference>
<feature type="compositionally biased region" description="Acidic residues" evidence="5">
    <location>
        <begin position="89"/>
        <end position="108"/>
    </location>
</feature>
<reference evidence="9" key="1">
    <citation type="submission" date="2020-01" db="EMBL/GenBank/DDBJ databases">
        <authorList>
            <person name="Feng Z.H.Z."/>
        </authorList>
    </citation>
    <scope>NUCLEOTIDE SEQUENCE</scope>
    <source>
        <strain evidence="9">CBS107.38</strain>
    </source>
</reference>
<feature type="compositionally biased region" description="Polar residues" evidence="5">
    <location>
        <begin position="456"/>
        <end position="469"/>
    </location>
</feature>
<dbReference type="RefSeq" id="XP_038781197.1">
    <property type="nucleotide sequence ID" value="XM_038936151.1"/>
</dbReference>
<evidence type="ECO:0000256" key="3">
    <source>
        <dbReference type="ARBA" id="ARBA00023054"/>
    </source>
</evidence>
<organism evidence="9 10">
    <name type="scientific">Alternaria burnsii</name>
    <dbReference type="NCBI Taxonomy" id="1187904"/>
    <lineage>
        <taxon>Eukaryota</taxon>
        <taxon>Fungi</taxon>
        <taxon>Dikarya</taxon>
        <taxon>Ascomycota</taxon>
        <taxon>Pezizomycotina</taxon>
        <taxon>Dothideomycetes</taxon>
        <taxon>Pleosporomycetidae</taxon>
        <taxon>Pleosporales</taxon>
        <taxon>Pleosporineae</taxon>
        <taxon>Pleosporaceae</taxon>
        <taxon>Alternaria</taxon>
        <taxon>Alternaria sect. Alternaria</taxon>
    </lineage>
</organism>
<keyword evidence="6" id="KW-0812">Transmembrane</keyword>
<name>A0A8H7ECD8_9PLEO</name>
<feature type="compositionally biased region" description="Basic and acidic residues" evidence="5">
    <location>
        <begin position="443"/>
        <end position="454"/>
    </location>
</feature>
<feature type="domain" description="ESF1 RRM" evidence="8">
    <location>
        <begin position="178"/>
        <end position="345"/>
    </location>
</feature>
<evidence type="ECO:0000313" key="10">
    <source>
        <dbReference type="Proteomes" id="UP000596902"/>
    </source>
</evidence>
<dbReference type="PANTHER" id="PTHR12202">
    <property type="entry name" value="ESF1 HOMOLOG"/>
    <property type="match status" value="1"/>
</dbReference>
<feature type="region of interest" description="Disordered" evidence="5">
    <location>
        <begin position="230"/>
        <end position="279"/>
    </location>
</feature>
<feature type="region of interest" description="Disordered" evidence="5">
    <location>
        <begin position="82"/>
        <end position="173"/>
    </location>
</feature>
<gene>
    <name evidence="9" type="ORF">GT037_011104</name>
</gene>
<evidence type="ECO:0000259" key="7">
    <source>
        <dbReference type="Pfam" id="PF08159"/>
    </source>
</evidence>
<keyword evidence="6" id="KW-1133">Transmembrane helix</keyword>
<evidence type="ECO:0000256" key="1">
    <source>
        <dbReference type="ARBA" id="ARBA00004604"/>
    </source>
</evidence>
<feature type="transmembrane region" description="Helical" evidence="6">
    <location>
        <begin position="724"/>
        <end position="750"/>
    </location>
</feature>
<dbReference type="Proteomes" id="UP000596902">
    <property type="component" value="Unassembled WGS sequence"/>
</dbReference>
<dbReference type="EMBL" id="JAAABM010000028">
    <property type="protein sequence ID" value="KAF7670811.1"/>
    <property type="molecule type" value="Genomic_DNA"/>
</dbReference>
<feature type="compositionally biased region" description="Basic and acidic residues" evidence="5">
    <location>
        <begin position="664"/>
        <end position="692"/>
    </location>
</feature>
<dbReference type="GO" id="GO:0005730">
    <property type="term" value="C:nucleolus"/>
    <property type="evidence" value="ECO:0007669"/>
    <property type="project" value="UniProtKB-SubCell"/>
</dbReference>
<evidence type="ECO:0000256" key="2">
    <source>
        <dbReference type="ARBA" id="ARBA00009087"/>
    </source>
</evidence>
<feature type="transmembrane region" description="Helical" evidence="6">
    <location>
        <begin position="974"/>
        <end position="1001"/>
    </location>
</feature>
<feature type="transmembrane region" description="Helical" evidence="6">
    <location>
        <begin position="1027"/>
        <end position="1048"/>
    </location>
</feature>
<comment type="caution">
    <text evidence="9">The sequence shown here is derived from an EMBL/GenBank/DDBJ whole genome shotgun (WGS) entry which is preliminary data.</text>
</comment>
<feature type="region of interest" description="Disordered" evidence="5">
    <location>
        <begin position="397"/>
        <end position="588"/>
    </location>
</feature>
<feature type="compositionally biased region" description="Basic residues" evidence="5">
    <location>
        <begin position="552"/>
        <end position="564"/>
    </location>
</feature>
<reference evidence="9" key="2">
    <citation type="submission" date="2020-08" db="EMBL/GenBank/DDBJ databases">
        <title>Draft Genome Sequence of Cumin Blight Pathogen Alternaria burnsii.</title>
        <authorList>
            <person name="Feng Z."/>
        </authorList>
    </citation>
    <scope>NUCLEOTIDE SEQUENCE</scope>
    <source>
        <strain evidence="9">CBS107.38</strain>
    </source>
</reference>
<evidence type="ECO:0000256" key="5">
    <source>
        <dbReference type="SAM" id="MobiDB-lite"/>
    </source>
</evidence>
<evidence type="ECO:0000259" key="8">
    <source>
        <dbReference type="Pfam" id="PF25121"/>
    </source>
</evidence>
<proteinExistence type="inferred from homology"/>
<feature type="region of interest" description="Disordered" evidence="5">
    <location>
        <begin position="664"/>
        <end position="696"/>
    </location>
</feature>
<protein>
    <submittedName>
        <fullName evidence="9">Pre-rrna-processing protein esf1</fullName>
    </submittedName>
</protein>
<keyword evidence="6" id="KW-0472">Membrane</keyword>
<feature type="compositionally biased region" description="Basic and acidic residues" evidence="5">
    <location>
        <begin position="45"/>
        <end position="57"/>
    </location>
</feature>
<evidence type="ECO:0000256" key="4">
    <source>
        <dbReference type="ARBA" id="ARBA00023242"/>
    </source>
</evidence>
<accession>A0A8H7ECD8</accession>
<feature type="compositionally biased region" description="Basic and acidic residues" evidence="5">
    <location>
        <begin position="484"/>
        <end position="513"/>
    </location>
</feature>
<keyword evidence="10" id="KW-1185">Reference proteome</keyword>
<sequence>MPLPKRQTIPVKGAKSSAPTTDDSRFANFETDPKFRLPSKKHTKTKLDPRFSRLRSDPDFYNKATVDKYGRKVSKEAGKKAIDRLYAADSDDKDDEDEDDEDDGDELELERPANKKRDKAVKKEMQRVQQEGFDPIRDGGLESSSDESSSEEEDEVELEEQTELAGDDNEVPTGDISARLAAVNMDWDNIRATDIMAVANSFVPADGRILNVVIYPSEFGMERLQREEIEGPPREIFASTSNKDKNNIGVLDNDSDFSDPDDEEQNRADLQGDETGEEFDSTKLRAYQLDRLRYYYAVITCSSANVAKSIYDNLDGREYLTSANFFDLRFVPDGTTFDQDPHDECAKLPDGYKPNEFSTDALTHSKVKLTWDADDATRKEVQKRAFSRKEIDENELQAYLGTDESSSEDEEAAAKADKAASLRAALGLEAPGKSSKTKKKTSAKRDRDFPKPDSEMQITFTGGLSNGASNGDVFENEIPLQETTMEKYIRKEKERKAKRKERWEAKKAGRDPDAPVEQEADAPADAPADANEDDPFNDPFFASDPEEAAKAAKPKSKKSEKAKKKAEQEQQDQAAAAERANLELLMADEDDSKLRHFDMNEIVKSEKAKKKGKKAKKNAPIIEDNFKIDTTDPRFAKLYESHEFAIDPTNPRFKETSGMKALLEEGRKKRKQGKDGDEPELQRDSKKSKQDAAEGEDDIKKLAARVKAKTAWNGNCANGAEPDIAGVGVVLSFVIASFMTTFASILAMLLDQAFDTKGHFTPRAPLTYIRERFLENEWKKHYAWRPFLDPLIIGFGDQQLITGYAVLLSGWIKVAQRSFRVQSAHFVLILYICALSSSSHLAALITLRKYFRKYKLIAKIRLALVVCFALFLLTSMVTAIAMPPSLIEDEDGTSILRSRVQRLPFLVPLFLILIGFSTALVCILYDPEGRGLDTPSSCSESSIQALVRRLTDSAQKERGFSPRFICPARLGLRLIYFLFLNPAIAFVVQILLAILSAILVLTQKFAAPEDPANFCGLQDNEENVWGFGQTLSVVMLLLPAITALQTYLEARQDIKHGFSRTHD</sequence>
<dbReference type="GO" id="GO:0003723">
    <property type="term" value="F:RNA binding"/>
    <property type="evidence" value="ECO:0007669"/>
    <property type="project" value="TreeGrafter"/>
</dbReference>
<comment type="subcellular location">
    <subcellularLocation>
        <location evidence="1">Nucleus</location>
        <location evidence="1">Nucleolus</location>
    </subcellularLocation>
</comment>
<evidence type="ECO:0000313" key="9">
    <source>
        <dbReference type="EMBL" id="KAF7670811.1"/>
    </source>
</evidence>
<feature type="transmembrane region" description="Helical" evidence="6">
    <location>
        <begin position="787"/>
        <end position="812"/>
    </location>
</feature>
<feature type="region of interest" description="Disordered" evidence="5">
    <location>
        <begin position="1"/>
        <end position="57"/>
    </location>
</feature>
<feature type="compositionally biased region" description="Acidic residues" evidence="5">
    <location>
        <begin position="144"/>
        <end position="170"/>
    </location>
</feature>
<feature type="transmembrane region" description="Helical" evidence="6">
    <location>
        <begin position="824"/>
        <end position="848"/>
    </location>
</feature>
<keyword evidence="4" id="KW-0539">Nucleus</keyword>
<dbReference type="AlphaFoldDB" id="A0A8H7ECD8"/>
<dbReference type="PANTHER" id="PTHR12202:SF0">
    <property type="entry name" value="ESF1 HOMOLOG"/>
    <property type="match status" value="1"/>
</dbReference>
<feature type="domain" description="NUC153" evidence="7">
    <location>
        <begin position="632"/>
        <end position="660"/>
    </location>
</feature>
<keyword evidence="3" id="KW-0175">Coiled coil</keyword>
<dbReference type="Pfam" id="PF25121">
    <property type="entry name" value="RRM_ESF1"/>
    <property type="match status" value="1"/>
</dbReference>
<dbReference type="GeneID" id="62209329"/>
<feature type="transmembrane region" description="Helical" evidence="6">
    <location>
        <begin position="860"/>
        <end position="883"/>
    </location>
</feature>
<feature type="compositionally biased region" description="Acidic residues" evidence="5">
    <location>
        <begin position="253"/>
        <end position="264"/>
    </location>
</feature>
<feature type="compositionally biased region" description="Basic and acidic residues" evidence="5">
    <location>
        <begin position="109"/>
        <end position="126"/>
    </location>
</feature>
<evidence type="ECO:0000256" key="6">
    <source>
        <dbReference type="SAM" id="Phobius"/>
    </source>
</evidence>
<feature type="transmembrane region" description="Helical" evidence="6">
    <location>
        <begin position="903"/>
        <end position="925"/>
    </location>
</feature>
<dbReference type="InterPro" id="IPR056750">
    <property type="entry name" value="RRM_ESF1"/>
</dbReference>